<dbReference type="EMBL" id="BGZK01000990">
    <property type="protein sequence ID" value="GBP67752.1"/>
    <property type="molecule type" value="Genomic_DNA"/>
</dbReference>
<dbReference type="AlphaFoldDB" id="A0A4C1XYX1"/>
<dbReference type="Proteomes" id="UP000299102">
    <property type="component" value="Unassembled WGS sequence"/>
</dbReference>
<gene>
    <name evidence="1" type="ORF">EVAR_51809_1</name>
</gene>
<keyword evidence="2" id="KW-1185">Reference proteome</keyword>
<evidence type="ECO:0000313" key="2">
    <source>
        <dbReference type="Proteomes" id="UP000299102"/>
    </source>
</evidence>
<name>A0A4C1XYX1_EUMVA</name>
<proteinExistence type="predicted"/>
<protein>
    <submittedName>
        <fullName evidence="1">Uncharacterized protein</fullName>
    </submittedName>
</protein>
<comment type="caution">
    <text evidence="1">The sequence shown here is derived from an EMBL/GenBank/DDBJ whole genome shotgun (WGS) entry which is preliminary data.</text>
</comment>
<evidence type="ECO:0000313" key="1">
    <source>
        <dbReference type="EMBL" id="GBP67752.1"/>
    </source>
</evidence>
<accession>A0A4C1XYX1</accession>
<organism evidence="1 2">
    <name type="scientific">Eumeta variegata</name>
    <name type="common">Bagworm moth</name>
    <name type="synonym">Eumeta japonica</name>
    <dbReference type="NCBI Taxonomy" id="151549"/>
    <lineage>
        <taxon>Eukaryota</taxon>
        <taxon>Metazoa</taxon>
        <taxon>Ecdysozoa</taxon>
        <taxon>Arthropoda</taxon>
        <taxon>Hexapoda</taxon>
        <taxon>Insecta</taxon>
        <taxon>Pterygota</taxon>
        <taxon>Neoptera</taxon>
        <taxon>Endopterygota</taxon>
        <taxon>Lepidoptera</taxon>
        <taxon>Glossata</taxon>
        <taxon>Ditrysia</taxon>
        <taxon>Tineoidea</taxon>
        <taxon>Psychidae</taxon>
        <taxon>Oiketicinae</taxon>
        <taxon>Eumeta</taxon>
    </lineage>
</organism>
<sequence>MRGRDMELSRAAYSSRSRKLSHLRYTHEIHRLSPTIMRDLVEIASQQPRGRDCWSPETAIFFIIVLDDLCTVPQRSHWRNKLYGHVPSNLTYAVHMFRQIHYL</sequence>
<reference evidence="1 2" key="1">
    <citation type="journal article" date="2019" name="Commun. Biol.">
        <title>The bagworm genome reveals a unique fibroin gene that provides high tensile strength.</title>
        <authorList>
            <person name="Kono N."/>
            <person name="Nakamura H."/>
            <person name="Ohtoshi R."/>
            <person name="Tomita M."/>
            <person name="Numata K."/>
            <person name="Arakawa K."/>
        </authorList>
    </citation>
    <scope>NUCLEOTIDE SEQUENCE [LARGE SCALE GENOMIC DNA]</scope>
</reference>